<dbReference type="PROSITE" id="PS52016">
    <property type="entry name" value="TONB_DEPENDENT_REC_3"/>
    <property type="match status" value="1"/>
</dbReference>
<dbReference type="RefSeq" id="WP_120514384.1">
    <property type="nucleotide sequence ID" value="NZ_QXZY01000001.1"/>
</dbReference>
<evidence type="ECO:0000256" key="1">
    <source>
        <dbReference type="PROSITE-ProRule" id="PRU01360"/>
    </source>
</evidence>
<keyword evidence="1" id="KW-0812">Transmembrane</keyword>
<dbReference type="Proteomes" id="UP000279089">
    <property type="component" value="Unassembled WGS sequence"/>
</dbReference>
<evidence type="ECO:0000259" key="2">
    <source>
        <dbReference type="Pfam" id="PF07715"/>
    </source>
</evidence>
<feature type="domain" description="TonB-dependent receptor plug" evidence="2">
    <location>
        <begin position="231"/>
        <end position="367"/>
    </location>
</feature>
<dbReference type="EMBL" id="RMBX01000001">
    <property type="protein sequence ID" value="RPD43113.1"/>
    <property type="molecule type" value="Genomic_DNA"/>
</dbReference>
<dbReference type="Pfam" id="PF07715">
    <property type="entry name" value="Plug"/>
    <property type="match status" value="1"/>
</dbReference>
<dbReference type="SUPFAM" id="SSF56935">
    <property type="entry name" value="Porins"/>
    <property type="match status" value="1"/>
</dbReference>
<comment type="subcellular location">
    <subcellularLocation>
        <location evidence="1">Cell outer membrane</location>
        <topology evidence="1">Multi-pass membrane protein</topology>
    </subcellularLocation>
</comment>
<protein>
    <submittedName>
        <fullName evidence="3">SusC/RagA family TonB-linked outer membrane protein</fullName>
    </submittedName>
</protein>
<dbReference type="GO" id="GO:0009279">
    <property type="term" value="C:cell outer membrane"/>
    <property type="evidence" value="ECO:0007669"/>
    <property type="project" value="UniProtKB-SubCell"/>
</dbReference>
<dbReference type="InterPro" id="IPR008969">
    <property type="entry name" value="CarboxyPept-like_regulatory"/>
</dbReference>
<dbReference type="Gene3D" id="2.170.130.10">
    <property type="entry name" value="TonB-dependent receptor, plug domain"/>
    <property type="match status" value="1"/>
</dbReference>
<evidence type="ECO:0000313" key="4">
    <source>
        <dbReference type="Proteomes" id="UP000279089"/>
    </source>
</evidence>
<dbReference type="Pfam" id="PF13715">
    <property type="entry name" value="CarbopepD_reg_2"/>
    <property type="match status" value="1"/>
</dbReference>
<dbReference type="SUPFAM" id="SSF49464">
    <property type="entry name" value="Carboxypeptidase regulatory domain-like"/>
    <property type="match status" value="1"/>
</dbReference>
<keyword evidence="1" id="KW-1134">Transmembrane beta strand</keyword>
<evidence type="ECO:0000313" key="3">
    <source>
        <dbReference type="EMBL" id="RPD43113.1"/>
    </source>
</evidence>
<dbReference type="AlphaFoldDB" id="A0A3N4N648"/>
<accession>A0A3N4N648</accession>
<reference evidence="4" key="1">
    <citation type="submission" date="2018-11" db="EMBL/GenBank/DDBJ databases">
        <title>Chitinophaga lutea sp.nov., isolate from arsenic contaminated soil.</title>
        <authorList>
            <person name="Zong Y."/>
        </authorList>
    </citation>
    <scope>NUCLEOTIDE SEQUENCE [LARGE SCALE GENOMIC DNA]</scope>
    <source>
        <strain evidence="4">YLT18</strain>
    </source>
</reference>
<gene>
    <name evidence="3" type="ORF">EG028_02125</name>
</gene>
<organism evidence="3 4">
    <name type="scientific">Chitinophaga barathri</name>
    <dbReference type="NCBI Taxonomy" id="1647451"/>
    <lineage>
        <taxon>Bacteria</taxon>
        <taxon>Pseudomonadati</taxon>
        <taxon>Bacteroidota</taxon>
        <taxon>Chitinophagia</taxon>
        <taxon>Chitinophagales</taxon>
        <taxon>Chitinophagaceae</taxon>
        <taxon>Chitinophaga</taxon>
    </lineage>
</organism>
<dbReference type="InterPro" id="IPR037066">
    <property type="entry name" value="Plug_dom_sf"/>
</dbReference>
<keyword evidence="1" id="KW-0472">Membrane</keyword>
<dbReference type="OrthoDB" id="9768177at2"/>
<keyword evidence="4" id="KW-1185">Reference proteome</keyword>
<comment type="caution">
    <text evidence="3">The sequence shown here is derived from an EMBL/GenBank/DDBJ whole genome shotgun (WGS) entry which is preliminary data.</text>
</comment>
<proteinExistence type="inferred from homology"/>
<keyword evidence="1" id="KW-0998">Cell outer membrane</keyword>
<sequence>MFFFAKIEIKPRMWLIVKPLLIMKLSFFLILVASLQLSAETYGQRVRLKYDGADLATVLRDIQRATGFNLAGKYNLVKTARPVTISRDSVDLAEALRLLEVGQDLRLSLMGRSILINERFAIATAEPPNIVDDTSRRSGFPITGLIIGEGDVPLSDVTVQNLTTGKGTYTKASGVFILQNVNLGDRVRVSYVGYADQLFTVGSNREVNLRLKVETVGLNAVQKEGYQITSKRYSNANVTTVKGTVIERYPVANIATALQGRVPGLTVTPTSGYKSGPFRFVIRGESTINGPSDPLIVIDGVPLNPLTIVTDANVVSEYSGFNQSGITGPSGGQSPLYSLSPSDIESIEVLKDGEATAIWGSRGGKGVIMVTTKRGKPGKTRFDITASSGVNFVPRNYPMLDTKTYFEMRREAFANDGIAPDESNAYDLKLWDSTRYTDWQRYFWNGTSNLTQADVSVSGGDKLTTFRVSGSFVNFQALNTLAGSDQKITNQIAIEHKSLNRKLSLSFVNYFSFMKSDMISMVGSVVLPPNAPEVFDEENRLNYKGWYPISDRYPFGSIWQPYTAKTTYINSQLSASYKILQPLLFKIDFGYSQNFQNQIMIFPIASKNPLDNPTGSSIIGQANSGRIIIEPQLEFRKFFLNGDFRAQVGATYQTVAQNGSNSRGDGFVNDNLIRSIENAPIQYGSNVGGEYKYAAAFGRISYIWKSKLTANLTGRRDGSSRFAAGRNIGNFYSAGLGYIISEDNYFKRSLPFVNFAKIRGSYGVTGSDRIADYKYLTRWQSLPSAATYLSSVTYRSVQHANPYLEWQTDKMIDFGIQLGILDDRIGIEASWYQRRSGNQLLEFALPSATGFQSVTANFPATVQNRGIELSVSFNPIRKSNIDLKIYANAFSNKNILLKYPGIEESPYASIFEVGQPIKITRVLKLTGVDPQTGNYTFEDRNKDGRIDYNAFSADNDLISKDLSIRSDGGVGIDFRYRKFEISIFFQFRIADGQNALYRGLVPGEAANIPKEVYDSRWQKPGDIAKSARLRVIQQESDVAFQISDGVITNANFVRLNNLEFRYNLPEGASKKLGMTSCNVFIRGNNLLLITGYKGSDPELQSFGSLPIMSALTAGAKLSF</sequence>
<dbReference type="NCBIfam" id="TIGR04057">
    <property type="entry name" value="SusC_RagA_signa"/>
    <property type="match status" value="1"/>
</dbReference>
<dbReference type="InterPro" id="IPR012910">
    <property type="entry name" value="Plug_dom"/>
</dbReference>
<dbReference type="InterPro" id="IPR023996">
    <property type="entry name" value="TonB-dep_OMP_SusC/RagA"/>
</dbReference>
<dbReference type="InterPro" id="IPR039426">
    <property type="entry name" value="TonB-dep_rcpt-like"/>
</dbReference>
<dbReference type="InterPro" id="IPR023997">
    <property type="entry name" value="TonB-dep_OMP_SusC/RagA_CS"/>
</dbReference>
<dbReference type="NCBIfam" id="TIGR04056">
    <property type="entry name" value="OMP_RagA_SusC"/>
    <property type="match status" value="1"/>
</dbReference>
<name>A0A3N4N648_9BACT</name>
<keyword evidence="1" id="KW-0813">Transport</keyword>
<comment type="similarity">
    <text evidence="1">Belongs to the TonB-dependent receptor family.</text>
</comment>